<name>A0ABD1MX17_9FABA</name>
<sequence length="365" mass="41191">MLIYPFYLLMHNNFCNSRQICSLITKMTNKHHLHLNIMEMTIKSKLRDIKYSPDAGEVPLKLWVFELKVASAWAGILEIIQLDYFCWKRSSGKELNRWPGDPEEVQISKPTSTRTSRLASGRSSPATQRNDRSLLLPIGGGGLLLLEFFRRRLKLGGIHHLLHCGTEALHIPVTDPHDHVHVSEGRRAYWLWSQLACVGTIRTRLKLSQVRDKRHHHNMASITSLTGPDGLYMLNEEVARVSLPPGLHAVEREEIRLRDGFGALILVVDSPCEQLVADVERVCQPGPLDAEVKVIAPGDLNPHILGVEPVGLFAHGRLKLQDILPRDKTCLHVELLQGDCVIAPIHPKVDHISRRLPLGLRFNLL</sequence>
<reference evidence="2 3" key="1">
    <citation type="submission" date="2024-08" db="EMBL/GenBank/DDBJ databases">
        <title>Insights into the chromosomal genome structure of Flemingia macrophylla.</title>
        <authorList>
            <person name="Ding Y."/>
            <person name="Zhao Y."/>
            <person name="Bi W."/>
            <person name="Wu M."/>
            <person name="Zhao G."/>
            <person name="Gong Y."/>
            <person name="Li W."/>
            <person name="Zhang P."/>
        </authorList>
    </citation>
    <scope>NUCLEOTIDE SEQUENCE [LARGE SCALE GENOMIC DNA]</scope>
    <source>
        <strain evidence="2">DYQJB</strain>
        <tissue evidence="2">Leaf</tissue>
    </source>
</reference>
<proteinExistence type="predicted"/>
<comment type="caution">
    <text evidence="2">The sequence shown here is derived from an EMBL/GenBank/DDBJ whole genome shotgun (WGS) entry which is preliminary data.</text>
</comment>
<evidence type="ECO:0000256" key="1">
    <source>
        <dbReference type="SAM" id="MobiDB-lite"/>
    </source>
</evidence>
<organism evidence="2 3">
    <name type="scientific">Flemingia macrophylla</name>
    <dbReference type="NCBI Taxonomy" id="520843"/>
    <lineage>
        <taxon>Eukaryota</taxon>
        <taxon>Viridiplantae</taxon>
        <taxon>Streptophyta</taxon>
        <taxon>Embryophyta</taxon>
        <taxon>Tracheophyta</taxon>
        <taxon>Spermatophyta</taxon>
        <taxon>Magnoliopsida</taxon>
        <taxon>eudicotyledons</taxon>
        <taxon>Gunneridae</taxon>
        <taxon>Pentapetalae</taxon>
        <taxon>rosids</taxon>
        <taxon>fabids</taxon>
        <taxon>Fabales</taxon>
        <taxon>Fabaceae</taxon>
        <taxon>Papilionoideae</taxon>
        <taxon>50 kb inversion clade</taxon>
        <taxon>NPAAA clade</taxon>
        <taxon>indigoferoid/millettioid clade</taxon>
        <taxon>Phaseoleae</taxon>
        <taxon>Flemingia</taxon>
    </lineage>
</organism>
<keyword evidence="3" id="KW-1185">Reference proteome</keyword>
<evidence type="ECO:0000313" key="3">
    <source>
        <dbReference type="Proteomes" id="UP001603857"/>
    </source>
</evidence>
<protein>
    <submittedName>
        <fullName evidence="2">Uncharacterized protein</fullName>
    </submittedName>
</protein>
<gene>
    <name evidence="2" type="ORF">Fmac_008289</name>
</gene>
<feature type="compositionally biased region" description="Polar residues" evidence="1">
    <location>
        <begin position="108"/>
        <end position="128"/>
    </location>
</feature>
<evidence type="ECO:0000313" key="2">
    <source>
        <dbReference type="EMBL" id="KAL2340349.1"/>
    </source>
</evidence>
<dbReference type="EMBL" id="JBGMDY010000003">
    <property type="protein sequence ID" value="KAL2340349.1"/>
    <property type="molecule type" value="Genomic_DNA"/>
</dbReference>
<dbReference type="Proteomes" id="UP001603857">
    <property type="component" value="Unassembled WGS sequence"/>
</dbReference>
<dbReference type="AlphaFoldDB" id="A0ABD1MX17"/>
<accession>A0ABD1MX17</accession>
<feature type="region of interest" description="Disordered" evidence="1">
    <location>
        <begin position="97"/>
        <end position="131"/>
    </location>
</feature>